<proteinExistence type="predicted"/>
<dbReference type="EMBL" id="VNFF01000020">
    <property type="protein sequence ID" value="TVU80922.1"/>
    <property type="molecule type" value="Genomic_DNA"/>
</dbReference>
<dbReference type="SUPFAM" id="SSF53187">
    <property type="entry name" value="Zn-dependent exopeptidases"/>
    <property type="match status" value="1"/>
</dbReference>
<evidence type="ECO:0000313" key="4">
    <source>
        <dbReference type="EMBL" id="TVU80922.1"/>
    </source>
</evidence>
<evidence type="ECO:0000256" key="2">
    <source>
        <dbReference type="SAM" id="SignalP"/>
    </source>
</evidence>
<dbReference type="Pfam" id="PF01546">
    <property type="entry name" value="Peptidase_M20"/>
    <property type="match status" value="1"/>
</dbReference>
<dbReference type="RefSeq" id="WP_145241109.1">
    <property type="nucleotide sequence ID" value="NZ_VNFF01000020.1"/>
</dbReference>
<dbReference type="Proteomes" id="UP000317938">
    <property type="component" value="Unassembled WGS sequence"/>
</dbReference>
<feature type="domain" description="Peptidase M20 dimerisation" evidence="3">
    <location>
        <begin position="214"/>
        <end position="305"/>
    </location>
</feature>
<dbReference type="InterPro" id="IPR011650">
    <property type="entry name" value="Peptidase_M20_dimer"/>
</dbReference>
<dbReference type="InterPro" id="IPR017439">
    <property type="entry name" value="Amidohydrolase"/>
</dbReference>
<evidence type="ECO:0000259" key="3">
    <source>
        <dbReference type="Pfam" id="PF07687"/>
    </source>
</evidence>
<evidence type="ECO:0000256" key="1">
    <source>
        <dbReference type="ARBA" id="ARBA00022801"/>
    </source>
</evidence>
<comment type="caution">
    <text evidence="4">The sequence shown here is derived from an EMBL/GenBank/DDBJ whole genome shotgun (WGS) entry which is preliminary data.</text>
</comment>
<dbReference type="Gene3D" id="3.30.70.360">
    <property type="match status" value="1"/>
</dbReference>
<gene>
    <name evidence="4" type="ORF">FQP85_17795</name>
</gene>
<feature type="chain" id="PRO_5046681924" evidence="2">
    <location>
        <begin position="20"/>
        <end position="436"/>
    </location>
</feature>
<dbReference type="Gene3D" id="3.40.630.10">
    <property type="entry name" value="Zn peptidases"/>
    <property type="match status" value="1"/>
</dbReference>
<keyword evidence="1" id="KW-0378">Hydrolase</keyword>
<feature type="signal peptide" evidence="2">
    <location>
        <begin position="1"/>
        <end position="19"/>
    </location>
</feature>
<reference evidence="4 5" key="1">
    <citation type="submission" date="2019-07" db="EMBL/GenBank/DDBJ databases">
        <title>Diversity of Bacteria from Kongsfjorden, Arctic.</title>
        <authorList>
            <person name="Yu Y."/>
        </authorList>
    </citation>
    <scope>NUCLEOTIDE SEQUENCE [LARGE SCALE GENOMIC DNA]</scope>
    <source>
        <strain evidence="4 5">SM1927</strain>
    </source>
</reference>
<organism evidence="4 5">
    <name type="scientific">Pseudoalteromonas neustonica</name>
    <dbReference type="NCBI Taxonomy" id="1840331"/>
    <lineage>
        <taxon>Bacteria</taxon>
        <taxon>Pseudomonadati</taxon>
        <taxon>Pseudomonadota</taxon>
        <taxon>Gammaproteobacteria</taxon>
        <taxon>Alteromonadales</taxon>
        <taxon>Pseudoalteromonadaceae</taxon>
        <taxon>Pseudoalteromonas</taxon>
    </lineage>
</organism>
<evidence type="ECO:0000313" key="5">
    <source>
        <dbReference type="Proteomes" id="UP000317938"/>
    </source>
</evidence>
<dbReference type="InterPro" id="IPR002933">
    <property type="entry name" value="Peptidase_M20"/>
</dbReference>
<accession>A0ABY3F9G1</accession>
<protein>
    <submittedName>
        <fullName evidence="4">Amidohydrolase</fullName>
    </submittedName>
</protein>
<keyword evidence="2" id="KW-0732">Signal</keyword>
<dbReference type="NCBIfam" id="TIGR01891">
    <property type="entry name" value="amidohydrolases"/>
    <property type="match status" value="1"/>
</dbReference>
<dbReference type="PANTHER" id="PTHR11014">
    <property type="entry name" value="PEPTIDASE M20 FAMILY MEMBER"/>
    <property type="match status" value="1"/>
</dbReference>
<keyword evidence="5" id="KW-1185">Reference proteome</keyword>
<dbReference type="PIRSF" id="PIRSF005962">
    <property type="entry name" value="Pept_M20D_amidohydro"/>
    <property type="match status" value="1"/>
</dbReference>
<dbReference type="Pfam" id="PF07687">
    <property type="entry name" value="M20_dimer"/>
    <property type="match status" value="1"/>
</dbReference>
<sequence length="436" mass="46628">MKFHSLYAALILLSPLASSTTLELKLDKTMPAIEKFYLDLHQSPELSYHEQETGEKLATKLRALGYEVTDNVGGFGVVGLYKNGDGPTIMIRTDTDGLPIIEQTGKSYASTVTVINDEGANVGVMHGCGHDIHMSSFIGTAQQLMLHKDAWQGTLMMVAQPAEEVGGGAKAMLKEGLFSKYPTPDHVIALHVSASVPAGQVSMKNEYTMASVDSVDITVKGKGGHGAYPHMTIDPVVIASRIVLALQTITSRELSPLEPSVITVGSIHGGAKHNVISNEVKLQLTLRSYNPKIREQQIAAIKRITKGIALSAGLDESLIPVVYVHEDESIPSTYNDPAQTNIVRSAISSAIGQSNVLETEAVMAGEDFGLYGRTDKNIPITLFWLGGVEQAQYQAAQTSGATLPSLHSSKFAPDYKVAIPTGITAMSNAAVALFNQ</sequence>
<name>A0ABY3F9G1_9GAMM</name>
<dbReference type="InterPro" id="IPR036264">
    <property type="entry name" value="Bact_exopeptidase_dim_dom"/>
</dbReference>
<dbReference type="PANTHER" id="PTHR11014:SF63">
    <property type="entry name" value="METALLOPEPTIDASE, PUTATIVE (AFU_ORTHOLOGUE AFUA_6G09600)-RELATED"/>
    <property type="match status" value="1"/>
</dbReference>
<dbReference type="SUPFAM" id="SSF55031">
    <property type="entry name" value="Bacterial exopeptidase dimerisation domain"/>
    <property type="match status" value="1"/>
</dbReference>